<comment type="subcellular location">
    <subcellularLocation>
        <location evidence="1 10">Cytoplasm</location>
    </subcellularLocation>
</comment>
<dbReference type="Pfam" id="PF02767">
    <property type="entry name" value="DNA_pol3_beta_2"/>
    <property type="match status" value="1"/>
</dbReference>
<keyword evidence="4 10" id="KW-0963">Cytoplasm</keyword>
<evidence type="ECO:0000256" key="6">
    <source>
        <dbReference type="ARBA" id="ARBA00022695"/>
    </source>
</evidence>
<dbReference type="PANTHER" id="PTHR30478:SF0">
    <property type="entry name" value="BETA SLIDING CLAMP"/>
    <property type="match status" value="1"/>
</dbReference>
<evidence type="ECO:0000256" key="2">
    <source>
        <dbReference type="ARBA" id="ARBA00010752"/>
    </source>
</evidence>
<gene>
    <name evidence="14" type="primary">dnaN</name>
    <name evidence="14" type="ORF">ATZ99_05340</name>
</gene>
<dbReference type="CDD" id="cd00140">
    <property type="entry name" value="beta_clamp"/>
    <property type="match status" value="1"/>
</dbReference>
<evidence type="ECO:0000256" key="8">
    <source>
        <dbReference type="ARBA" id="ARBA00022932"/>
    </source>
</evidence>
<dbReference type="PATRIC" id="fig|520767.4.peg.548"/>
<evidence type="ECO:0000256" key="10">
    <source>
        <dbReference type="PIRNR" id="PIRNR000804"/>
    </source>
</evidence>
<name>A0A162MSS8_9FIRM</name>
<dbReference type="SUPFAM" id="SSF55979">
    <property type="entry name" value="DNA clamp"/>
    <property type="match status" value="3"/>
</dbReference>
<reference evidence="14 15" key="1">
    <citation type="submission" date="2015-12" db="EMBL/GenBank/DDBJ databases">
        <title>Draft genome of Thermovenabulum gondwanense isolated from a red thermophilic microbial mat colonisisng an outflow channel of a bore well.</title>
        <authorList>
            <person name="Patel B.K."/>
        </authorList>
    </citation>
    <scope>NUCLEOTIDE SEQUENCE [LARGE SCALE GENOMIC DNA]</scope>
    <source>
        <strain evidence="14 15">R270</strain>
    </source>
</reference>
<comment type="subunit">
    <text evidence="10">Forms a ring-shaped head-to-tail homodimer around DNA.</text>
</comment>
<dbReference type="InterPro" id="IPR022635">
    <property type="entry name" value="DNA_polIII_beta_C"/>
</dbReference>
<feature type="domain" description="DNA polymerase III beta sliding clamp central" evidence="12">
    <location>
        <begin position="128"/>
        <end position="239"/>
    </location>
</feature>
<dbReference type="PANTHER" id="PTHR30478">
    <property type="entry name" value="DNA POLYMERASE III SUBUNIT BETA"/>
    <property type="match status" value="1"/>
</dbReference>
<evidence type="ECO:0000256" key="5">
    <source>
        <dbReference type="ARBA" id="ARBA00022679"/>
    </source>
</evidence>
<evidence type="ECO:0000259" key="12">
    <source>
        <dbReference type="Pfam" id="PF02767"/>
    </source>
</evidence>
<feature type="domain" description="DNA polymerase III beta sliding clamp C-terminal" evidence="13">
    <location>
        <begin position="249"/>
        <end position="363"/>
    </location>
</feature>
<dbReference type="NCBIfam" id="TIGR00663">
    <property type="entry name" value="dnan"/>
    <property type="match status" value="1"/>
</dbReference>
<evidence type="ECO:0000256" key="4">
    <source>
        <dbReference type="ARBA" id="ARBA00022490"/>
    </source>
</evidence>
<evidence type="ECO:0000259" key="13">
    <source>
        <dbReference type="Pfam" id="PF02768"/>
    </source>
</evidence>
<evidence type="ECO:0000313" key="14">
    <source>
        <dbReference type="EMBL" id="KYO67248.1"/>
    </source>
</evidence>
<keyword evidence="8 10" id="KW-0239">DNA-directed DNA polymerase</keyword>
<comment type="similarity">
    <text evidence="2 10">Belongs to the beta sliding clamp family.</text>
</comment>
<accession>A0A162MSS8</accession>
<keyword evidence="5 10" id="KW-0808">Transferase</keyword>
<keyword evidence="15" id="KW-1185">Reference proteome</keyword>
<evidence type="ECO:0000256" key="7">
    <source>
        <dbReference type="ARBA" id="ARBA00022705"/>
    </source>
</evidence>
<dbReference type="InterPro" id="IPR022634">
    <property type="entry name" value="DNA_polIII_beta_N"/>
</dbReference>
<comment type="caution">
    <text evidence="14">The sequence shown here is derived from an EMBL/GenBank/DDBJ whole genome shotgun (WGS) entry which is preliminary data.</text>
</comment>
<feature type="domain" description="DNA polymerase III beta sliding clamp N-terminal" evidence="11">
    <location>
        <begin position="1"/>
        <end position="117"/>
    </location>
</feature>
<dbReference type="GO" id="GO:0006271">
    <property type="term" value="P:DNA strand elongation involved in DNA replication"/>
    <property type="evidence" value="ECO:0007669"/>
    <property type="project" value="TreeGrafter"/>
</dbReference>
<dbReference type="InterPro" id="IPR046938">
    <property type="entry name" value="DNA_clamp_sf"/>
</dbReference>
<organism evidence="14 15">
    <name type="scientific">Thermovenabulum gondwanense</name>
    <dbReference type="NCBI Taxonomy" id="520767"/>
    <lineage>
        <taxon>Bacteria</taxon>
        <taxon>Bacillati</taxon>
        <taxon>Bacillota</taxon>
        <taxon>Clostridia</taxon>
        <taxon>Thermosediminibacterales</taxon>
        <taxon>Thermosediminibacteraceae</taxon>
        <taxon>Thermovenabulum</taxon>
    </lineage>
</organism>
<evidence type="ECO:0000259" key="11">
    <source>
        <dbReference type="Pfam" id="PF00712"/>
    </source>
</evidence>
<evidence type="ECO:0000256" key="1">
    <source>
        <dbReference type="ARBA" id="ARBA00004496"/>
    </source>
</evidence>
<sequence>MIFSIEKDKITYILSTVEKFVPNKTTIPILSGIKFTAKNNNLILTATDLDMGIETSLSAEIIEEGSAVLPSKVFLEIMRKLPKGNIFFNKKEDKITVEAGEIKLSLPCFEPYDFPEIIPEKSFPLLRISNDIFKKMVKQTIFAAAEESLSRPVLTGELLEVKDGRFNIVALDGFRIAWRWEDADAKDFSIIVPGRTLSEFSKIDFEDEDKEFELHYSDNRVIFKSKAITITSRVLEGKFIDYREIVKVEPKVKVMSSTDELLESIERAYVFAKEGSKNNVVKLDIKKDVITVSSESEAGIFTENVKCKTSGEDLLVAFNAKFLIDALKSIEYPEISMDFGGEVNPLIIKPLNVENHINFLLPIRLRSEG</sequence>
<dbReference type="InterPro" id="IPR001001">
    <property type="entry name" value="DNA_polIII_beta"/>
</dbReference>
<keyword evidence="7 10" id="KW-0235">DNA replication</keyword>
<keyword evidence="9" id="KW-0238">DNA-binding</keyword>
<protein>
    <recommendedName>
        <fullName evidence="3 10">Beta sliding clamp</fullName>
    </recommendedName>
</protein>
<dbReference type="EMBL" id="LOHZ01000022">
    <property type="protein sequence ID" value="KYO67248.1"/>
    <property type="molecule type" value="Genomic_DNA"/>
</dbReference>
<evidence type="ECO:0000313" key="15">
    <source>
        <dbReference type="Proteomes" id="UP000075737"/>
    </source>
</evidence>
<dbReference type="SMART" id="SM00480">
    <property type="entry name" value="POL3Bc"/>
    <property type="match status" value="1"/>
</dbReference>
<dbReference type="STRING" id="520767.ATZ99_05340"/>
<keyword evidence="6 10" id="KW-0548">Nucleotidyltransferase</keyword>
<dbReference type="Proteomes" id="UP000075737">
    <property type="component" value="Unassembled WGS sequence"/>
</dbReference>
<dbReference type="RefSeq" id="WP_068747708.1">
    <property type="nucleotide sequence ID" value="NZ_LOHZ01000022.1"/>
</dbReference>
<evidence type="ECO:0000256" key="9">
    <source>
        <dbReference type="ARBA" id="ARBA00023125"/>
    </source>
</evidence>
<dbReference type="GO" id="GO:0003677">
    <property type="term" value="F:DNA binding"/>
    <property type="evidence" value="ECO:0007669"/>
    <property type="project" value="UniProtKB-UniRule"/>
</dbReference>
<evidence type="ECO:0000256" key="3">
    <source>
        <dbReference type="ARBA" id="ARBA00021035"/>
    </source>
</evidence>
<dbReference type="InterPro" id="IPR022637">
    <property type="entry name" value="DNA_polIII_beta_cen"/>
</dbReference>
<dbReference type="Pfam" id="PF02768">
    <property type="entry name" value="DNA_pol3_beta_3"/>
    <property type="match status" value="1"/>
</dbReference>
<dbReference type="GO" id="GO:0009360">
    <property type="term" value="C:DNA polymerase III complex"/>
    <property type="evidence" value="ECO:0007669"/>
    <property type="project" value="InterPro"/>
</dbReference>
<dbReference type="GO" id="GO:0008408">
    <property type="term" value="F:3'-5' exonuclease activity"/>
    <property type="evidence" value="ECO:0007669"/>
    <property type="project" value="InterPro"/>
</dbReference>
<dbReference type="GO" id="GO:0005737">
    <property type="term" value="C:cytoplasm"/>
    <property type="evidence" value="ECO:0007669"/>
    <property type="project" value="UniProtKB-SubCell"/>
</dbReference>
<dbReference type="AlphaFoldDB" id="A0A162MSS8"/>
<proteinExistence type="inferred from homology"/>
<dbReference type="Gene3D" id="3.70.10.10">
    <property type="match status" value="1"/>
</dbReference>
<comment type="function">
    <text evidence="10">Confers DNA tethering and processivity to DNA polymerases and other proteins. Acts as a clamp, forming a ring around DNA (a reaction catalyzed by the clamp-loading complex) which diffuses in an ATP-independent manner freely and bidirectionally along dsDNA. Initially characterized for its ability to contact the catalytic subunit of DNA polymerase III (Pol III), a complex, multichain enzyme responsible for most of the replicative synthesis in bacteria; Pol III exhibits 3'-5' exonuclease proofreading activity. The beta chain is required for initiation of replication as well as for processivity of DNA replication.</text>
</comment>
<dbReference type="OrthoDB" id="8421503at2"/>
<dbReference type="Gene3D" id="3.10.150.10">
    <property type="entry name" value="DNA Polymerase III, subunit A, domain 2"/>
    <property type="match status" value="1"/>
</dbReference>
<dbReference type="GO" id="GO:0003887">
    <property type="term" value="F:DNA-directed DNA polymerase activity"/>
    <property type="evidence" value="ECO:0007669"/>
    <property type="project" value="UniProtKB-UniRule"/>
</dbReference>
<dbReference type="PIRSF" id="PIRSF000804">
    <property type="entry name" value="DNA_pol_III_b"/>
    <property type="match status" value="1"/>
</dbReference>
<dbReference type="Pfam" id="PF00712">
    <property type="entry name" value="DNA_pol3_beta"/>
    <property type="match status" value="1"/>
</dbReference>